<dbReference type="AlphaFoldDB" id="A0A367L2R8"/>
<protein>
    <submittedName>
        <fullName evidence="2">Uncharacterized protein</fullName>
    </submittedName>
</protein>
<gene>
    <name evidence="2" type="ORF">L249_4769</name>
</gene>
<feature type="region of interest" description="Disordered" evidence="1">
    <location>
        <begin position="1"/>
        <end position="26"/>
    </location>
</feature>
<keyword evidence="3" id="KW-1185">Reference proteome</keyword>
<name>A0A367L2R8_9HYPO</name>
<reference evidence="2 3" key="1">
    <citation type="journal article" date="2015" name="BMC Genomics">
        <title>Insights from the genome of Ophiocordyceps polyrhachis-furcata to pathogenicity and host specificity in insect fungi.</title>
        <authorList>
            <person name="Wichadakul D."/>
            <person name="Kobmoo N."/>
            <person name="Ingsriswang S."/>
            <person name="Tangphatsornruang S."/>
            <person name="Chantasingh D."/>
            <person name="Luangsa-ard J.J."/>
            <person name="Eurwilaichitr L."/>
        </authorList>
    </citation>
    <scope>NUCLEOTIDE SEQUENCE [LARGE SCALE GENOMIC DNA]</scope>
    <source>
        <strain evidence="2 3">BCC 54312</strain>
    </source>
</reference>
<proteinExistence type="predicted"/>
<feature type="compositionally biased region" description="Basic residues" evidence="1">
    <location>
        <begin position="1"/>
        <end position="24"/>
    </location>
</feature>
<dbReference type="EMBL" id="LKCN02000018">
    <property type="protein sequence ID" value="RCI08714.1"/>
    <property type="molecule type" value="Genomic_DNA"/>
</dbReference>
<evidence type="ECO:0000313" key="2">
    <source>
        <dbReference type="EMBL" id="RCI08714.1"/>
    </source>
</evidence>
<sequence>MTRLHHHSPQRPKGGAKARPRKLPGSRVRTPIEHISLSIHHFNINPTPYPHNMPFPSVDKNQFSEPPLPTLPRLVRRASRIPTHTPINLSGPPPPPPDLNEYRSSEFHYTRREPGSFQFIFLFAGSTFPILLFKHYTPDIMNQKGLQATRYQGGGGIIRQPPITR</sequence>
<accession>A0A367L2R8</accession>
<evidence type="ECO:0000313" key="3">
    <source>
        <dbReference type="Proteomes" id="UP000253664"/>
    </source>
</evidence>
<dbReference type="Proteomes" id="UP000253664">
    <property type="component" value="Unassembled WGS sequence"/>
</dbReference>
<evidence type="ECO:0000256" key="1">
    <source>
        <dbReference type="SAM" id="MobiDB-lite"/>
    </source>
</evidence>
<comment type="caution">
    <text evidence="2">The sequence shown here is derived from an EMBL/GenBank/DDBJ whole genome shotgun (WGS) entry which is preliminary data.</text>
</comment>
<organism evidence="2 3">
    <name type="scientific">Ophiocordyceps polyrhachis-furcata BCC 54312</name>
    <dbReference type="NCBI Taxonomy" id="1330021"/>
    <lineage>
        <taxon>Eukaryota</taxon>
        <taxon>Fungi</taxon>
        <taxon>Dikarya</taxon>
        <taxon>Ascomycota</taxon>
        <taxon>Pezizomycotina</taxon>
        <taxon>Sordariomycetes</taxon>
        <taxon>Hypocreomycetidae</taxon>
        <taxon>Hypocreales</taxon>
        <taxon>Ophiocordycipitaceae</taxon>
        <taxon>Ophiocordyceps</taxon>
    </lineage>
</organism>